<keyword evidence="1" id="KW-1133">Transmembrane helix</keyword>
<reference evidence="2 4" key="1">
    <citation type="submission" date="2011-09" db="EMBL/GenBank/DDBJ databases">
        <title>The permanent draft genome of Caldithrix abyssi DSM 13497.</title>
        <authorList>
            <consortium name="US DOE Joint Genome Institute (JGI-PGF)"/>
            <person name="Lucas S."/>
            <person name="Han J."/>
            <person name="Lapidus A."/>
            <person name="Bruce D."/>
            <person name="Goodwin L."/>
            <person name="Pitluck S."/>
            <person name="Peters L."/>
            <person name="Kyrpides N."/>
            <person name="Mavromatis K."/>
            <person name="Ivanova N."/>
            <person name="Mikhailova N."/>
            <person name="Chertkov O."/>
            <person name="Detter J.C."/>
            <person name="Tapia R."/>
            <person name="Han C."/>
            <person name="Land M."/>
            <person name="Hauser L."/>
            <person name="Markowitz V."/>
            <person name="Cheng J.-F."/>
            <person name="Hugenholtz P."/>
            <person name="Woyke T."/>
            <person name="Wu D."/>
            <person name="Spring S."/>
            <person name="Brambilla E."/>
            <person name="Klenk H.-P."/>
            <person name="Eisen J.A."/>
        </authorList>
    </citation>
    <scope>NUCLEOTIDE SEQUENCE [LARGE SCALE GENOMIC DNA]</scope>
    <source>
        <strain evidence="2 4">DSM 13497</strain>
    </source>
</reference>
<name>H1XTD1_CALAY</name>
<feature type="transmembrane region" description="Helical" evidence="1">
    <location>
        <begin position="70"/>
        <end position="89"/>
    </location>
</feature>
<keyword evidence="1" id="KW-0472">Membrane</keyword>
<keyword evidence="1" id="KW-0812">Transmembrane</keyword>
<feature type="transmembrane region" description="Helical" evidence="1">
    <location>
        <begin position="38"/>
        <end position="56"/>
    </location>
</feature>
<dbReference type="AlphaFoldDB" id="H1XTD1"/>
<sequence length="90" mass="10225">MNSLFKYAVYRNKWLWFHILGGGILAKLALAIFKNGQIAVDIVLLSAILWEIFEYFKDDVEKIYGSKKRFFLDALGDIAGAVIMAIIIVI</sequence>
<dbReference type="HOGENOM" id="CLU_2435292_0_0_0"/>
<keyword evidence="4" id="KW-1185">Reference proteome</keyword>
<dbReference type="PaxDb" id="880073-Calab_0725"/>
<accession>H1XTD1</accession>
<evidence type="ECO:0000313" key="2">
    <source>
        <dbReference type="EMBL" id="EHO40364.1"/>
    </source>
</evidence>
<dbReference type="EMBL" id="CM001402">
    <property type="protein sequence ID" value="EHO40364.1"/>
    <property type="molecule type" value="Genomic_DNA"/>
</dbReference>
<evidence type="ECO:0000256" key="1">
    <source>
        <dbReference type="SAM" id="Phobius"/>
    </source>
</evidence>
<evidence type="ECO:0000313" key="4">
    <source>
        <dbReference type="Proteomes" id="UP000004671"/>
    </source>
</evidence>
<protein>
    <submittedName>
        <fullName evidence="2">Uncharacterized protein</fullName>
    </submittedName>
</protein>
<feature type="transmembrane region" description="Helical" evidence="1">
    <location>
        <begin position="14"/>
        <end position="32"/>
    </location>
</feature>
<dbReference type="InParanoid" id="H1XTD1"/>
<dbReference type="Proteomes" id="UP000004671">
    <property type="component" value="Chromosome"/>
</dbReference>
<dbReference type="RefSeq" id="WP_006927322.1">
    <property type="nucleotide sequence ID" value="NZ_CM001402.1"/>
</dbReference>
<evidence type="ECO:0000313" key="3">
    <source>
        <dbReference type="EMBL" id="EHO41148.1"/>
    </source>
</evidence>
<organism evidence="2 4">
    <name type="scientific">Caldithrix abyssi DSM 13497</name>
    <dbReference type="NCBI Taxonomy" id="880073"/>
    <lineage>
        <taxon>Bacteria</taxon>
        <taxon>Pseudomonadati</taxon>
        <taxon>Calditrichota</taxon>
        <taxon>Calditrichia</taxon>
        <taxon>Calditrichales</taxon>
        <taxon>Calditrichaceae</taxon>
        <taxon>Caldithrix</taxon>
    </lineage>
</organism>
<proteinExistence type="predicted"/>
<gene>
    <name evidence="2" type="ORF">Calab_0725</name>
    <name evidence="3" type="ORF">Calab_1528</name>
</gene>
<dbReference type="EMBL" id="CM001402">
    <property type="protein sequence ID" value="EHO41148.1"/>
    <property type="molecule type" value="Genomic_DNA"/>
</dbReference>